<name>A0A1B7THD3_9ASCO</name>
<dbReference type="PANTHER" id="PTHR42681:SF1">
    <property type="entry name" value="MALONYL-COA-ACYL CARRIER PROTEIN TRANSACYLASE, MITOCHONDRIAL"/>
    <property type="match status" value="1"/>
</dbReference>
<dbReference type="AlphaFoldDB" id="A0A1B7THD3"/>
<keyword evidence="1" id="KW-0808">Transferase</keyword>
<protein>
    <recommendedName>
        <fullName evidence="5">Malonyl-CoA:ACP transacylase (MAT) domain-containing protein</fullName>
    </recommendedName>
</protein>
<evidence type="ECO:0000256" key="1">
    <source>
        <dbReference type="ARBA" id="ARBA00022679"/>
    </source>
</evidence>
<reference evidence="4" key="1">
    <citation type="journal article" date="2016" name="Proc. Natl. Acad. Sci. U.S.A.">
        <title>Comparative genomics of biotechnologically important yeasts.</title>
        <authorList>
            <person name="Riley R."/>
            <person name="Haridas S."/>
            <person name="Wolfe K.H."/>
            <person name="Lopes M.R."/>
            <person name="Hittinger C.T."/>
            <person name="Goeker M."/>
            <person name="Salamov A.A."/>
            <person name="Wisecaver J.H."/>
            <person name="Long T.M."/>
            <person name="Calvey C.H."/>
            <person name="Aerts A.L."/>
            <person name="Barry K.W."/>
            <person name="Choi C."/>
            <person name="Clum A."/>
            <person name="Coughlan A.Y."/>
            <person name="Deshpande S."/>
            <person name="Douglass A.P."/>
            <person name="Hanson S.J."/>
            <person name="Klenk H.-P."/>
            <person name="LaButti K.M."/>
            <person name="Lapidus A."/>
            <person name="Lindquist E.A."/>
            <person name="Lipzen A.M."/>
            <person name="Meier-Kolthoff J.P."/>
            <person name="Ohm R.A."/>
            <person name="Otillar R.P."/>
            <person name="Pangilinan J.L."/>
            <person name="Peng Y."/>
            <person name="Rokas A."/>
            <person name="Rosa C.A."/>
            <person name="Scheuner C."/>
            <person name="Sibirny A.A."/>
            <person name="Slot J.C."/>
            <person name="Stielow J.B."/>
            <person name="Sun H."/>
            <person name="Kurtzman C.P."/>
            <person name="Blackwell M."/>
            <person name="Grigoriev I.V."/>
            <person name="Jeffries T.W."/>
        </authorList>
    </citation>
    <scope>NUCLEOTIDE SEQUENCE [LARGE SCALE GENOMIC DNA]</scope>
    <source>
        <strain evidence="4">NRRL Y-1626</strain>
    </source>
</reference>
<evidence type="ECO:0000313" key="4">
    <source>
        <dbReference type="Proteomes" id="UP000092321"/>
    </source>
</evidence>
<evidence type="ECO:0000313" key="3">
    <source>
        <dbReference type="EMBL" id="OBA28078.1"/>
    </source>
</evidence>
<dbReference type="SUPFAM" id="SSF52151">
    <property type="entry name" value="FabD/lysophospholipase-like"/>
    <property type="match status" value="1"/>
</dbReference>
<proteinExistence type="predicted"/>
<accession>A0A1B7THD3</accession>
<dbReference type="InterPro" id="IPR016035">
    <property type="entry name" value="Acyl_Trfase/lysoPLipase"/>
</dbReference>
<dbReference type="OrthoDB" id="541883at2759"/>
<organism evidence="3 4">
    <name type="scientific">Hanseniaspora valbyensis NRRL Y-1626</name>
    <dbReference type="NCBI Taxonomy" id="766949"/>
    <lineage>
        <taxon>Eukaryota</taxon>
        <taxon>Fungi</taxon>
        <taxon>Dikarya</taxon>
        <taxon>Ascomycota</taxon>
        <taxon>Saccharomycotina</taxon>
        <taxon>Saccharomycetes</taxon>
        <taxon>Saccharomycodales</taxon>
        <taxon>Saccharomycodaceae</taxon>
        <taxon>Hanseniaspora</taxon>
    </lineage>
</organism>
<evidence type="ECO:0008006" key="5">
    <source>
        <dbReference type="Google" id="ProtNLM"/>
    </source>
</evidence>
<evidence type="ECO:0000256" key="2">
    <source>
        <dbReference type="ARBA" id="ARBA00023315"/>
    </source>
</evidence>
<dbReference type="PANTHER" id="PTHR42681">
    <property type="entry name" value="MALONYL-COA-ACYL CARRIER PROTEIN TRANSACYLASE, MITOCHONDRIAL"/>
    <property type="match status" value="1"/>
</dbReference>
<dbReference type="EMBL" id="LXPE01000005">
    <property type="protein sequence ID" value="OBA28078.1"/>
    <property type="molecule type" value="Genomic_DNA"/>
</dbReference>
<gene>
    <name evidence="3" type="ORF">HANVADRAFT_47650</name>
</gene>
<dbReference type="GO" id="GO:0006633">
    <property type="term" value="P:fatty acid biosynthetic process"/>
    <property type="evidence" value="ECO:0007669"/>
    <property type="project" value="TreeGrafter"/>
</dbReference>
<comment type="caution">
    <text evidence="3">The sequence shown here is derived from an EMBL/GenBank/DDBJ whole genome shotgun (WGS) entry which is preliminary data.</text>
</comment>
<dbReference type="InterPro" id="IPR050858">
    <property type="entry name" value="Mal-CoA-ACP_Trans/PKS_FabD"/>
</dbReference>
<dbReference type="Proteomes" id="UP000092321">
    <property type="component" value="Unassembled WGS sequence"/>
</dbReference>
<keyword evidence="2" id="KW-0012">Acyltransferase</keyword>
<sequence length="330" mass="38250">MSKLLKLFNFHGQGSTFDINKVAFQTITVAQLYKNRFRDYCLAESCYKPDIISLLNNLTYEDYIENIEPSNLKKYDSLILGHSLGELQFLSCNKLIDIDDLMLISKKRDELMRYEMSKWKERNLKVPSNLLVKDESLDDDWISSYSLLISPKLLKQQPDFITKTFKPMLDEDIGKNSLTLSLFNTNNSIVLTGLTSDFEELFAKDSKSDKAILKKIKLPNLSQIAFHNKKFLSNIEEPLNDFMFKILVKNKHSHLEELDIPVFSSYSNKINTKIIPAMEDFTKSSFNTIPFYENCQTLKKYIKEEDYKLERIDLGPSEVITGILNKNGLK</sequence>
<dbReference type="GO" id="GO:0004314">
    <property type="term" value="F:[acyl-carrier-protein] S-malonyltransferase activity"/>
    <property type="evidence" value="ECO:0007669"/>
    <property type="project" value="TreeGrafter"/>
</dbReference>
<keyword evidence="4" id="KW-1185">Reference proteome</keyword>
<dbReference type="GO" id="GO:0005739">
    <property type="term" value="C:mitochondrion"/>
    <property type="evidence" value="ECO:0007669"/>
    <property type="project" value="TreeGrafter"/>
</dbReference>